<dbReference type="PANTHER" id="PTHR31236:SF38">
    <property type="entry name" value="BURP DOMAIN-CONTAINING PROTEIN"/>
    <property type="match status" value="1"/>
</dbReference>
<evidence type="ECO:0000313" key="2">
    <source>
        <dbReference type="EMBL" id="VAI81466.1"/>
    </source>
</evidence>
<dbReference type="AlphaFoldDB" id="A0A9R0ZP96"/>
<sequence length="239" mass="26379">MSYGSVEEKDEQADVLNQVKGEGSHHVHAHSYKNKKEADVFFFHDMLRPGSLITPTIPPTASMPALLSGDVADSIPFSTEHLSDIITMFAPASLTMTREIRWTLDTCEHPRTLPGQKAGCATSLESLRGRYNVTAARKLSGSSSEVVTCHDLTYPYSVYYCHTSRPTSAYMVTLASVEEGASPTTMEVMAVCHLDTSLWSPKNSFFELHNVRPGDVAVCHFLTKLSIIWVTVDEHADAR</sequence>
<protein>
    <recommendedName>
        <fullName evidence="1">BURP domain-containing protein</fullName>
    </recommendedName>
</protein>
<keyword evidence="3" id="KW-1185">Reference proteome</keyword>
<gene>
    <name evidence="2" type="ORF">TRITD_7Av1G272690</name>
</gene>
<dbReference type="InterPro" id="IPR044816">
    <property type="entry name" value="BURP"/>
</dbReference>
<feature type="domain" description="BURP" evidence="1">
    <location>
        <begin position="41"/>
        <end position="232"/>
    </location>
</feature>
<dbReference type="Gramene" id="TRITD7Av1G272690.2">
    <property type="protein sequence ID" value="TRITD7Av1G272690.2"/>
    <property type="gene ID" value="TRITD7Av1G272690"/>
</dbReference>
<name>A0A9R0ZP96_TRITD</name>
<proteinExistence type="predicted"/>
<dbReference type="PANTHER" id="PTHR31236">
    <property type="entry name" value="BURP DOMAIN PROTEIN USPL1-LIKE"/>
    <property type="match status" value="1"/>
</dbReference>
<dbReference type="InterPro" id="IPR004873">
    <property type="entry name" value="BURP_dom"/>
</dbReference>
<dbReference type="Pfam" id="PF03181">
    <property type="entry name" value="BURP"/>
    <property type="match status" value="2"/>
</dbReference>
<accession>A0A9R0ZP96</accession>
<dbReference type="Proteomes" id="UP000324705">
    <property type="component" value="Chromosome 7A"/>
</dbReference>
<dbReference type="SMART" id="SM01045">
    <property type="entry name" value="BURP"/>
    <property type="match status" value="1"/>
</dbReference>
<dbReference type="EMBL" id="LT934123">
    <property type="protein sequence ID" value="VAI81466.1"/>
    <property type="molecule type" value="Genomic_DNA"/>
</dbReference>
<reference evidence="2 3" key="1">
    <citation type="submission" date="2017-09" db="EMBL/GenBank/DDBJ databases">
        <authorList>
            <consortium name="International Durum Wheat Genome Sequencing Consortium (IDWGSC)"/>
            <person name="Milanesi L."/>
        </authorList>
    </citation>
    <scope>NUCLEOTIDE SEQUENCE [LARGE SCALE GENOMIC DNA]</scope>
    <source>
        <strain evidence="3">cv. Svevo</strain>
    </source>
</reference>
<evidence type="ECO:0000259" key="1">
    <source>
        <dbReference type="PROSITE" id="PS51277"/>
    </source>
</evidence>
<dbReference type="PROSITE" id="PS51277">
    <property type="entry name" value="BURP"/>
    <property type="match status" value="1"/>
</dbReference>
<evidence type="ECO:0000313" key="3">
    <source>
        <dbReference type="Proteomes" id="UP000324705"/>
    </source>
</evidence>
<organism evidence="2 3">
    <name type="scientific">Triticum turgidum subsp. durum</name>
    <name type="common">Durum wheat</name>
    <name type="synonym">Triticum durum</name>
    <dbReference type="NCBI Taxonomy" id="4567"/>
    <lineage>
        <taxon>Eukaryota</taxon>
        <taxon>Viridiplantae</taxon>
        <taxon>Streptophyta</taxon>
        <taxon>Embryophyta</taxon>
        <taxon>Tracheophyta</taxon>
        <taxon>Spermatophyta</taxon>
        <taxon>Magnoliopsida</taxon>
        <taxon>Liliopsida</taxon>
        <taxon>Poales</taxon>
        <taxon>Poaceae</taxon>
        <taxon>BOP clade</taxon>
        <taxon>Pooideae</taxon>
        <taxon>Triticodae</taxon>
        <taxon>Triticeae</taxon>
        <taxon>Triticinae</taxon>
        <taxon>Triticum</taxon>
    </lineage>
</organism>